<reference evidence="1 2" key="1">
    <citation type="submission" date="2016-10" db="EMBL/GenBank/DDBJ databases">
        <authorList>
            <person name="de Groot N.N."/>
        </authorList>
    </citation>
    <scope>NUCLEOTIDE SEQUENCE [LARGE SCALE GENOMIC DNA]</scope>
    <source>
        <strain evidence="1 2">DSM 23031</strain>
    </source>
</reference>
<accession>A0A1H6HE12</accession>
<dbReference type="AlphaFoldDB" id="A0A1H6HE12"/>
<dbReference type="Proteomes" id="UP000198561">
    <property type="component" value="Unassembled WGS sequence"/>
</dbReference>
<dbReference type="NCBIfam" id="NF047798">
    <property type="entry name" value="leader_Chryseo"/>
    <property type="match status" value="1"/>
</dbReference>
<dbReference type="RefSeq" id="WP_167358397.1">
    <property type="nucleotide sequence ID" value="NZ_DALZIY010000002.1"/>
</dbReference>
<evidence type="ECO:0008006" key="3">
    <source>
        <dbReference type="Google" id="ProtNLM"/>
    </source>
</evidence>
<evidence type="ECO:0000313" key="2">
    <source>
        <dbReference type="Proteomes" id="UP000198561"/>
    </source>
</evidence>
<proteinExistence type="predicted"/>
<gene>
    <name evidence="1" type="ORF">SAMN05421593_1695</name>
</gene>
<dbReference type="EMBL" id="FNWQ01000002">
    <property type="protein sequence ID" value="SEH32183.1"/>
    <property type="molecule type" value="Genomic_DNA"/>
</dbReference>
<protein>
    <recommendedName>
        <fullName evidence="3">Bacteriocin-type signal sequence-containing protein</fullName>
    </recommendedName>
</protein>
<dbReference type="InterPro" id="IPR058074">
    <property type="entry name" value="Bacteriocin-like"/>
</dbReference>
<name>A0A1H6HE12_CHRCI</name>
<evidence type="ECO:0000313" key="1">
    <source>
        <dbReference type="EMBL" id="SEH32183.1"/>
    </source>
</evidence>
<sequence length="50" mass="5364">MKNLRKLSKNSLKTIIGGNAPLCDSGYMACRVGKTPSGAPIWECLPSCRP</sequence>
<organism evidence="1 2">
    <name type="scientific">Chryseobacterium culicis</name>
    <dbReference type="NCBI Taxonomy" id="680127"/>
    <lineage>
        <taxon>Bacteria</taxon>
        <taxon>Pseudomonadati</taxon>
        <taxon>Bacteroidota</taxon>
        <taxon>Flavobacteriia</taxon>
        <taxon>Flavobacteriales</taxon>
        <taxon>Weeksellaceae</taxon>
        <taxon>Chryseobacterium group</taxon>
        <taxon>Chryseobacterium</taxon>
    </lineage>
</organism>